<keyword evidence="12" id="KW-1185">Reference proteome</keyword>
<evidence type="ECO:0000256" key="8">
    <source>
        <dbReference type="ARBA" id="ARBA00023235"/>
    </source>
</evidence>
<dbReference type="Gene3D" id="3.30.310.50">
    <property type="entry name" value="Alpha-D-phosphohexomutase, C-terminal domain"/>
    <property type="match status" value="1"/>
</dbReference>
<feature type="domain" description="Alpha-D-phosphohexomutase alpha/beta/alpha" evidence="11">
    <location>
        <begin position="367"/>
        <end position="460"/>
    </location>
</feature>
<sequence>MGFDPRQTLADDHFHRDRITVGAPERITIVCSAMEYVHKVQTTVVSTSPFDGQSPGTSGLRRPVATFMQDNYTENFIQCILDGGLKEKKKGAKLIVGGDGRYFNDVVIQKILKIAAANGIAHVAMGVSGLMTTPAVSLAVRELKADGAILLTAGHRPGGAKGDFGIKFNGSNGGPASKSVNDKIHELSKTITHYSMCPDLVINCSAIGRQRVDIDGVGTMTVEIFDSVKQYADRMERMFDFYLLKSLFSGSITGKPFRVFIDCMHGVTGPFVLALFHDRLGAFTEDMRNCKPLADFGGCRPDPNMVNAAALVTEMERGTHDLGAAFDADGDRNMILGERGFFVHPSDSLAVLADSVNSLPCFKGSSDIKGFARSMPTSAAVDRVAKKSTLKCYEVPTGCVFFADLMDAGLLSLFGEESFGTGCDYIREKDSIWSVLAWLTVVAKSKMSVEQIVRRHWATYGRNVSTRHDFENCDVASCHEMMRNLEQTITSPDFAGRSFTVENRTFTVSTADNFAYVSPVSGATVGNQGLRVCFTDGSRLIFRISDTSSSGATFCIYVDYYESNSQHHQLPATVLSKPLIDIALKLSGIKKFTGRSEPTVVI</sequence>
<evidence type="ECO:0000313" key="12">
    <source>
        <dbReference type="Proteomes" id="UP000046395"/>
    </source>
</evidence>
<dbReference type="AlphaFoldDB" id="A0A5S6QDV1"/>
<protein>
    <recommendedName>
        <fullName evidence="4">phosphoglucomutase (alpha-D-glucose-1,6-bisphosphate-dependent)</fullName>
        <ecNumber evidence="4">5.4.2.2</ecNumber>
    </recommendedName>
</protein>
<dbReference type="InterPro" id="IPR005841">
    <property type="entry name" value="Alpha-D-phosphohexomutase_SF"/>
</dbReference>
<dbReference type="EC" id="5.4.2.2" evidence="4"/>
<dbReference type="InterPro" id="IPR005844">
    <property type="entry name" value="A-D-PHexomutase_a/b/a-I"/>
</dbReference>
<dbReference type="InterPro" id="IPR005845">
    <property type="entry name" value="A-D-PHexomutase_a/b/a-II"/>
</dbReference>
<dbReference type="Proteomes" id="UP000046395">
    <property type="component" value="Unassembled WGS sequence"/>
</dbReference>
<dbReference type="Pfam" id="PF24947">
    <property type="entry name" value="PGM1_C_vert_fung"/>
    <property type="match status" value="1"/>
</dbReference>
<evidence type="ECO:0000256" key="1">
    <source>
        <dbReference type="ARBA" id="ARBA00000443"/>
    </source>
</evidence>
<comment type="similarity">
    <text evidence="3">Belongs to the phosphohexose mutase family.</text>
</comment>
<dbReference type="NCBIfam" id="NF005737">
    <property type="entry name" value="PRK07564.1-1"/>
    <property type="match status" value="1"/>
</dbReference>
<keyword evidence="8" id="KW-0413">Isomerase</keyword>
<evidence type="ECO:0000256" key="7">
    <source>
        <dbReference type="ARBA" id="ARBA00022842"/>
    </source>
</evidence>
<dbReference type="Gene3D" id="3.40.120.10">
    <property type="entry name" value="Alpha-D-Glucose-1,6-Bisphosphate, subunit A, domain 3"/>
    <property type="match status" value="3"/>
</dbReference>
<dbReference type="PRINTS" id="PR00509">
    <property type="entry name" value="PGMPMM"/>
</dbReference>
<dbReference type="GO" id="GO:0005975">
    <property type="term" value="P:carbohydrate metabolic process"/>
    <property type="evidence" value="ECO:0007669"/>
    <property type="project" value="InterPro"/>
</dbReference>
<dbReference type="Pfam" id="PF02878">
    <property type="entry name" value="PGM_PMM_I"/>
    <property type="match status" value="1"/>
</dbReference>
<comment type="catalytic activity">
    <reaction evidence="1">
        <text>alpha-D-glucose 1-phosphate = alpha-D-glucose 6-phosphate</text>
        <dbReference type="Rhea" id="RHEA:23536"/>
        <dbReference type="ChEBI" id="CHEBI:58225"/>
        <dbReference type="ChEBI" id="CHEBI:58601"/>
        <dbReference type="EC" id="5.4.2.2"/>
    </reaction>
</comment>
<proteinExistence type="inferred from homology"/>
<dbReference type="SUPFAM" id="SSF53738">
    <property type="entry name" value="Phosphoglucomutase, first 3 domains"/>
    <property type="match status" value="3"/>
</dbReference>
<dbReference type="GO" id="GO:0004614">
    <property type="term" value="F:phosphoglucomutase activity"/>
    <property type="evidence" value="ECO:0007669"/>
    <property type="project" value="UniProtKB-EC"/>
</dbReference>
<keyword evidence="7" id="KW-0460">Magnesium</keyword>
<dbReference type="InterPro" id="IPR036900">
    <property type="entry name" value="A-D-PHexomutase_C_sf"/>
</dbReference>
<accession>A0A5S6QDV1</accession>
<dbReference type="PANTHER" id="PTHR22573:SF2">
    <property type="entry name" value="PHOSPHOGLUCOMUTASE"/>
    <property type="match status" value="1"/>
</dbReference>
<feature type="domain" description="Alpha-D-phosphohexomutase alpha/beta/alpha" evidence="10">
    <location>
        <begin position="245"/>
        <end position="340"/>
    </location>
</feature>
<evidence type="ECO:0000313" key="13">
    <source>
        <dbReference type="WBParaSite" id="TMUE_1000005097.1"/>
    </source>
</evidence>
<evidence type="ECO:0000256" key="5">
    <source>
        <dbReference type="ARBA" id="ARBA00022553"/>
    </source>
</evidence>
<dbReference type="FunFam" id="3.30.310.50:FF:000002">
    <property type="entry name" value="Phosphoglucomutase 5"/>
    <property type="match status" value="1"/>
</dbReference>
<dbReference type="InterPro" id="IPR045244">
    <property type="entry name" value="PGM"/>
</dbReference>
<evidence type="ECO:0000259" key="10">
    <source>
        <dbReference type="Pfam" id="PF02879"/>
    </source>
</evidence>
<dbReference type="FunFam" id="3.40.120.10:FF:000005">
    <property type="entry name" value="Phosphoglucomutase 5"/>
    <property type="match status" value="1"/>
</dbReference>
<evidence type="ECO:0000256" key="3">
    <source>
        <dbReference type="ARBA" id="ARBA00010231"/>
    </source>
</evidence>
<dbReference type="GO" id="GO:0005829">
    <property type="term" value="C:cytosol"/>
    <property type="evidence" value="ECO:0007669"/>
    <property type="project" value="TreeGrafter"/>
</dbReference>
<dbReference type="GO" id="GO:0046872">
    <property type="term" value="F:metal ion binding"/>
    <property type="evidence" value="ECO:0007669"/>
    <property type="project" value="UniProtKB-KW"/>
</dbReference>
<dbReference type="PANTHER" id="PTHR22573">
    <property type="entry name" value="PHOSPHOHEXOMUTASE FAMILY MEMBER"/>
    <property type="match status" value="1"/>
</dbReference>
<dbReference type="WBParaSite" id="TMUE_1000005097.1">
    <property type="protein sequence ID" value="TMUE_1000005097.1"/>
    <property type="gene ID" value="WBGene00290460"/>
</dbReference>
<evidence type="ECO:0000256" key="2">
    <source>
        <dbReference type="ARBA" id="ARBA00001946"/>
    </source>
</evidence>
<evidence type="ECO:0000259" key="9">
    <source>
        <dbReference type="Pfam" id="PF02878"/>
    </source>
</evidence>
<dbReference type="FunFam" id="3.40.120.10:FF:000004">
    <property type="entry name" value="Phosphoglucomutase 5"/>
    <property type="match status" value="1"/>
</dbReference>
<dbReference type="STRING" id="70415.A0A5S6QDV1"/>
<keyword evidence="5" id="KW-0597">Phosphoprotein</keyword>
<evidence type="ECO:0000256" key="6">
    <source>
        <dbReference type="ARBA" id="ARBA00022723"/>
    </source>
</evidence>
<dbReference type="InterPro" id="IPR005846">
    <property type="entry name" value="A-D-PHexomutase_a/b/a-III"/>
</dbReference>
<name>A0A5S6QDV1_TRIMR</name>
<reference evidence="13" key="1">
    <citation type="submission" date="2019-12" db="UniProtKB">
        <authorList>
            <consortium name="WormBaseParasite"/>
        </authorList>
    </citation>
    <scope>IDENTIFICATION</scope>
</reference>
<organism evidence="12 13">
    <name type="scientific">Trichuris muris</name>
    <name type="common">Mouse whipworm</name>
    <dbReference type="NCBI Taxonomy" id="70415"/>
    <lineage>
        <taxon>Eukaryota</taxon>
        <taxon>Metazoa</taxon>
        <taxon>Ecdysozoa</taxon>
        <taxon>Nematoda</taxon>
        <taxon>Enoplea</taxon>
        <taxon>Dorylaimia</taxon>
        <taxon>Trichinellida</taxon>
        <taxon>Trichuridae</taxon>
        <taxon>Trichuris</taxon>
    </lineage>
</organism>
<dbReference type="SUPFAM" id="SSF55957">
    <property type="entry name" value="Phosphoglucomutase, C-terminal domain"/>
    <property type="match status" value="1"/>
</dbReference>
<evidence type="ECO:0000259" key="11">
    <source>
        <dbReference type="Pfam" id="PF02880"/>
    </source>
</evidence>
<evidence type="ECO:0000256" key="4">
    <source>
        <dbReference type="ARBA" id="ARBA00012728"/>
    </source>
</evidence>
<dbReference type="Pfam" id="PF02880">
    <property type="entry name" value="PGM_PMM_III"/>
    <property type="match status" value="1"/>
</dbReference>
<keyword evidence="6" id="KW-0479">Metal-binding</keyword>
<feature type="domain" description="Alpha-D-phosphohexomutase alpha/beta/alpha" evidence="9">
    <location>
        <begin position="53"/>
        <end position="193"/>
    </location>
</feature>
<dbReference type="Pfam" id="PF02879">
    <property type="entry name" value="PGM_PMM_II"/>
    <property type="match status" value="1"/>
</dbReference>
<comment type="cofactor">
    <cofactor evidence="2">
        <name>Mg(2+)</name>
        <dbReference type="ChEBI" id="CHEBI:18420"/>
    </cofactor>
</comment>
<dbReference type="InterPro" id="IPR016055">
    <property type="entry name" value="A-D-PHexomutase_a/b/a-I/II/III"/>
</dbReference>